<evidence type="ECO:0000256" key="2">
    <source>
        <dbReference type="ARBA" id="ARBA00022692"/>
    </source>
</evidence>
<dbReference type="InParanoid" id="K5W466"/>
<evidence type="ECO:0000256" key="4">
    <source>
        <dbReference type="ARBA" id="ARBA00023136"/>
    </source>
</evidence>
<feature type="transmembrane region" description="Helical" evidence="5">
    <location>
        <begin position="400"/>
        <end position="422"/>
    </location>
</feature>
<gene>
    <name evidence="7" type="ORF">PHACADRAFT_174430</name>
</gene>
<feature type="transmembrane region" description="Helical" evidence="5">
    <location>
        <begin position="73"/>
        <end position="93"/>
    </location>
</feature>
<evidence type="ECO:0000256" key="1">
    <source>
        <dbReference type="ARBA" id="ARBA00004141"/>
    </source>
</evidence>
<dbReference type="SUPFAM" id="SSF103473">
    <property type="entry name" value="MFS general substrate transporter"/>
    <property type="match status" value="1"/>
</dbReference>
<dbReference type="GO" id="GO:0005886">
    <property type="term" value="C:plasma membrane"/>
    <property type="evidence" value="ECO:0007669"/>
    <property type="project" value="TreeGrafter"/>
</dbReference>
<reference evidence="7 8" key="1">
    <citation type="journal article" date="2012" name="BMC Genomics">
        <title>Comparative genomics of the white-rot fungi, Phanerochaete carnosa and P. chrysosporium, to elucidate the genetic basis of the distinct wood types they colonize.</title>
        <authorList>
            <person name="Suzuki H."/>
            <person name="MacDonald J."/>
            <person name="Syed K."/>
            <person name="Salamov A."/>
            <person name="Hori C."/>
            <person name="Aerts A."/>
            <person name="Henrissat B."/>
            <person name="Wiebenga A."/>
            <person name="vanKuyk P.A."/>
            <person name="Barry K."/>
            <person name="Lindquist E."/>
            <person name="LaButti K."/>
            <person name="Lapidus A."/>
            <person name="Lucas S."/>
            <person name="Coutinho P."/>
            <person name="Gong Y."/>
            <person name="Samejima M."/>
            <person name="Mahadevan R."/>
            <person name="Abou-Zaid M."/>
            <person name="de Vries R.P."/>
            <person name="Igarashi K."/>
            <person name="Yadav J.S."/>
            <person name="Grigoriev I.V."/>
            <person name="Master E.R."/>
        </authorList>
    </citation>
    <scope>NUCLEOTIDE SEQUENCE [LARGE SCALE GENOMIC DNA]</scope>
    <source>
        <strain evidence="7 8">HHB-10118-sp</strain>
    </source>
</reference>
<organism evidence="7 8">
    <name type="scientific">Phanerochaete carnosa (strain HHB-10118-sp)</name>
    <name type="common">White-rot fungus</name>
    <name type="synonym">Peniophora carnosa</name>
    <dbReference type="NCBI Taxonomy" id="650164"/>
    <lineage>
        <taxon>Eukaryota</taxon>
        <taxon>Fungi</taxon>
        <taxon>Dikarya</taxon>
        <taxon>Basidiomycota</taxon>
        <taxon>Agaricomycotina</taxon>
        <taxon>Agaricomycetes</taxon>
        <taxon>Polyporales</taxon>
        <taxon>Phanerochaetaceae</taxon>
        <taxon>Phanerochaete</taxon>
    </lineage>
</organism>
<evidence type="ECO:0000259" key="6">
    <source>
        <dbReference type="PROSITE" id="PS50850"/>
    </source>
</evidence>
<dbReference type="FunFam" id="1.20.1250.20:FF:000082">
    <property type="entry name" value="MFS multidrug transporter, putative"/>
    <property type="match status" value="1"/>
</dbReference>
<feature type="domain" description="Major facilitator superfamily (MFS) profile" evidence="6">
    <location>
        <begin position="34"/>
        <end position="469"/>
    </location>
</feature>
<dbReference type="InterPro" id="IPR020846">
    <property type="entry name" value="MFS_dom"/>
</dbReference>
<dbReference type="PANTHER" id="PTHR23502">
    <property type="entry name" value="MAJOR FACILITATOR SUPERFAMILY"/>
    <property type="match status" value="1"/>
</dbReference>
<accession>K5W466</accession>
<feature type="transmembrane region" description="Helical" evidence="5">
    <location>
        <begin position="33"/>
        <end position="53"/>
    </location>
</feature>
<name>K5W466_PHACS</name>
<dbReference type="InterPro" id="IPR036259">
    <property type="entry name" value="MFS_trans_sf"/>
</dbReference>
<evidence type="ECO:0000256" key="3">
    <source>
        <dbReference type="ARBA" id="ARBA00022989"/>
    </source>
</evidence>
<dbReference type="Proteomes" id="UP000008370">
    <property type="component" value="Unassembled WGS sequence"/>
</dbReference>
<keyword evidence="4 5" id="KW-0472">Membrane</keyword>
<comment type="subcellular location">
    <subcellularLocation>
        <location evidence="1">Membrane</location>
        <topology evidence="1">Multi-pass membrane protein</topology>
    </subcellularLocation>
</comment>
<dbReference type="Gene3D" id="1.20.1250.20">
    <property type="entry name" value="MFS general substrate transporter like domains"/>
    <property type="match status" value="1"/>
</dbReference>
<feature type="transmembrane region" description="Helical" evidence="5">
    <location>
        <begin position="163"/>
        <end position="184"/>
    </location>
</feature>
<evidence type="ECO:0000256" key="5">
    <source>
        <dbReference type="SAM" id="Phobius"/>
    </source>
</evidence>
<feature type="transmembrane region" description="Helical" evidence="5">
    <location>
        <begin position="299"/>
        <end position="319"/>
    </location>
</feature>
<dbReference type="GeneID" id="18909675"/>
<dbReference type="KEGG" id="pco:PHACADRAFT_174430"/>
<dbReference type="OrthoDB" id="3561359at2759"/>
<dbReference type="RefSeq" id="XP_007396635.1">
    <property type="nucleotide sequence ID" value="XM_007396573.1"/>
</dbReference>
<evidence type="ECO:0000313" key="8">
    <source>
        <dbReference type="Proteomes" id="UP000008370"/>
    </source>
</evidence>
<feature type="transmembrane region" description="Helical" evidence="5">
    <location>
        <begin position="130"/>
        <end position="151"/>
    </location>
</feature>
<feature type="transmembrane region" description="Helical" evidence="5">
    <location>
        <begin position="262"/>
        <end position="287"/>
    </location>
</feature>
<sequence>MWRRSPPYKYDLYEVILESADDPAVALPLWRRWLAALIINAGAICVTGASAMAATAETGVAQTFHVSTEVSTLAVTLFVIGLGTGPMLTGPLAEVVGQQLLYIASFFFMWCFTWPVAFGKSIAVHLVFRFLQGFCGSAFLSIGGATITNLFTDRTVAVPMAAYTISTFVGPVITPVFSGCYAGWRWLYYVLIMWTFGEMVALTLVPETVTAVILRRKAQRLRKATGDQRYHAAIERSQSSILQSLGQACQDIFVLMIYDRMVLLLDIWLSLILGIVYLTLQAFPIIFADKHGFTPSQTGLSFLGVFVGLVIAMASMVYWKEYRRRIADRYMGNPPPEAWLAMGKVGGVLIPLSLYCLAFTTFKHVHWIVPIISSMPFGVGICFVYISVFTYFVTAYRPMAAAALSGCAIMRTWFAAAFPLFANQMYGRMGTVGATAFLAGLMTLMAPLPFVFAKIGRKLRERSPYATHC</sequence>
<keyword evidence="8" id="KW-1185">Reference proteome</keyword>
<keyword evidence="3 5" id="KW-1133">Transmembrane helix</keyword>
<feature type="transmembrane region" description="Helical" evidence="5">
    <location>
        <begin position="190"/>
        <end position="214"/>
    </location>
</feature>
<protein>
    <recommendedName>
        <fullName evidence="6">Major facilitator superfamily (MFS) profile domain-containing protein</fullName>
    </recommendedName>
</protein>
<feature type="transmembrane region" description="Helical" evidence="5">
    <location>
        <begin position="434"/>
        <end position="453"/>
    </location>
</feature>
<feature type="transmembrane region" description="Helical" evidence="5">
    <location>
        <begin position="100"/>
        <end position="118"/>
    </location>
</feature>
<dbReference type="GO" id="GO:0022857">
    <property type="term" value="F:transmembrane transporter activity"/>
    <property type="evidence" value="ECO:0007669"/>
    <property type="project" value="InterPro"/>
</dbReference>
<dbReference type="PROSITE" id="PS50850">
    <property type="entry name" value="MFS"/>
    <property type="match status" value="1"/>
</dbReference>
<feature type="transmembrane region" description="Helical" evidence="5">
    <location>
        <begin position="367"/>
        <end position="393"/>
    </location>
</feature>
<dbReference type="AlphaFoldDB" id="K5W466"/>
<dbReference type="Pfam" id="PF07690">
    <property type="entry name" value="MFS_1"/>
    <property type="match status" value="1"/>
</dbReference>
<proteinExistence type="predicted"/>
<dbReference type="HOGENOM" id="CLU_008455_11_5_1"/>
<keyword evidence="2 5" id="KW-0812">Transmembrane</keyword>
<evidence type="ECO:0000313" key="7">
    <source>
        <dbReference type="EMBL" id="EKM53925.1"/>
    </source>
</evidence>
<dbReference type="EMBL" id="JH930473">
    <property type="protein sequence ID" value="EKM53925.1"/>
    <property type="molecule type" value="Genomic_DNA"/>
</dbReference>
<dbReference type="InterPro" id="IPR011701">
    <property type="entry name" value="MFS"/>
</dbReference>
<dbReference type="PANTHER" id="PTHR23502:SF7">
    <property type="entry name" value="DRUG_PROTON ANTIPORTER YHK8-RELATED"/>
    <property type="match status" value="1"/>
</dbReference>
<feature type="transmembrane region" description="Helical" evidence="5">
    <location>
        <begin position="339"/>
        <end position="361"/>
    </location>
</feature>